<dbReference type="AlphaFoldDB" id="A0A2S4N4Z8"/>
<comment type="caution">
    <text evidence="1">The sequence shown here is derived from an EMBL/GenBank/DDBJ whole genome shotgun (WGS) entry which is preliminary data.</text>
</comment>
<evidence type="ECO:0000313" key="1">
    <source>
        <dbReference type="EMBL" id="POS00761.1"/>
    </source>
</evidence>
<gene>
    <name evidence="1" type="ORF">Q361_12410</name>
</gene>
<organism evidence="1 2">
    <name type="scientific">Flavobacterium croceum DSM 17960</name>
    <dbReference type="NCBI Taxonomy" id="1121886"/>
    <lineage>
        <taxon>Bacteria</taxon>
        <taxon>Pseudomonadati</taxon>
        <taxon>Bacteroidota</taxon>
        <taxon>Flavobacteriia</taxon>
        <taxon>Flavobacteriales</taxon>
        <taxon>Flavobacteriaceae</taxon>
        <taxon>Flavobacterium</taxon>
    </lineage>
</organism>
<dbReference type="RefSeq" id="WP_103727033.1">
    <property type="nucleotide sequence ID" value="NZ_PQNY01000024.1"/>
</dbReference>
<reference evidence="1 2" key="1">
    <citation type="submission" date="2018-01" db="EMBL/GenBank/DDBJ databases">
        <title>Genomic Encyclopedia of Type Strains, Phase I: the one thousand microbial genomes (KMG-I) project.</title>
        <authorList>
            <person name="Goeker M."/>
        </authorList>
    </citation>
    <scope>NUCLEOTIDE SEQUENCE [LARGE SCALE GENOMIC DNA]</scope>
    <source>
        <strain evidence="1 2">DSM 17960</strain>
    </source>
</reference>
<proteinExistence type="predicted"/>
<dbReference type="Proteomes" id="UP000237056">
    <property type="component" value="Unassembled WGS sequence"/>
</dbReference>
<keyword evidence="2" id="KW-1185">Reference proteome</keyword>
<name>A0A2S4N4Z8_9FLAO</name>
<protein>
    <submittedName>
        <fullName evidence="1">Uncharacterized protein</fullName>
    </submittedName>
</protein>
<sequence length="175" mass="21498">MNDIYKIVKLNEKEYSFDTDLGLSYSIELKKSNYFYLLENNNKKYIDIFRFSIFDRDYPIETDYKVRNTILSFISTYFQKQNNDEILFFINNEFETNNFSHRAKSRLKLFRRLFRISNKNSEFVFLTNEHFILNHKEYKMDYIGIIVKTKSPYYNNIIRTFTKFCHENSYQKLTQ</sequence>
<accession>A0A2S4N4Z8</accession>
<dbReference type="EMBL" id="PQNY01000024">
    <property type="protein sequence ID" value="POS00761.1"/>
    <property type="molecule type" value="Genomic_DNA"/>
</dbReference>
<evidence type="ECO:0000313" key="2">
    <source>
        <dbReference type="Proteomes" id="UP000237056"/>
    </source>
</evidence>